<dbReference type="InterPro" id="IPR002104">
    <property type="entry name" value="Integrase_catalytic"/>
</dbReference>
<feature type="domain" description="Tyr recombinase" evidence="2">
    <location>
        <begin position="1"/>
        <end position="181"/>
    </location>
</feature>
<evidence type="ECO:0000259" key="2">
    <source>
        <dbReference type="PROSITE" id="PS51898"/>
    </source>
</evidence>
<comment type="caution">
    <text evidence="4">The sequence shown here is derived from an EMBL/GenBank/DDBJ whole genome shotgun (WGS) entry which is preliminary data.</text>
</comment>
<evidence type="ECO:0000313" key="4">
    <source>
        <dbReference type="EMBL" id="MBC5675095.1"/>
    </source>
</evidence>
<name>A0ABR7FIP2_9FIRM</name>
<keyword evidence="5" id="KW-1185">Reference proteome</keyword>
<organism evidence="4 5">
    <name type="scientific">Blautia celeris</name>
    <dbReference type="NCBI Taxonomy" id="2763026"/>
    <lineage>
        <taxon>Bacteria</taxon>
        <taxon>Bacillati</taxon>
        <taxon>Bacillota</taxon>
        <taxon>Clostridia</taxon>
        <taxon>Lachnospirales</taxon>
        <taxon>Lachnospiraceae</taxon>
        <taxon>Blautia</taxon>
    </lineage>
</organism>
<dbReference type="PANTHER" id="PTHR30349">
    <property type="entry name" value="PHAGE INTEGRASE-RELATED"/>
    <property type="match status" value="1"/>
</dbReference>
<reference evidence="4 5" key="1">
    <citation type="submission" date="2020-08" db="EMBL/GenBank/DDBJ databases">
        <title>Genome public.</title>
        <authorList>
            <person name="Liu C."/>
            <person name="Sun Q."/>
        </authorList>
    </citation>
    <scope>NUCLEOTIDE SEQUENCE [LARGE SCALE GENOMIC DNA]</scope>
    <source>
        <strain evidence="4 5">NSJ-34</strain>
    </source>
</reference>
<dbReference type="Proteomes" id="UP000654573">
    <property type="component" value="Unassembled WGS sequence"/>
</dbReference>
<dbReference type="PANTHER" id="PTHR30349:SF64">
    <property type="entry name" value="PROPHAGE INTEGRASE INTD-RELATED"/>
    <property type="match status" value="1"/>
</dbReference>
<dbReference type="Pfam" id="PF00589">
    <property type="entry name" value="Phage_integrase"/>
    <property type="match status" value="1"/>
</dbReference>
<dbReference type="InterPro" id="IPR050090">
    <property type="entry name" value="Tyrosine_recombinase_XerCD"/>
</dbReference>
<dbReference type="Gene3D" id="1.10.443.10">
    <property type="entry name" value="Intergrase catalytic core"/>
    <property type="match status" value="1"/>
</dbReference>
<keyword evidence="1" id="KW-0233">DNA recombination</keyword>
<evidence type="ECO:0000313" key="5">
    <source>
        <dbReference type="Proteomes" id="UP000654573"/>
    </source>
</evidence>
<dbReference type="InterPro" id="IPR013762">
    <property type="entry name" value="Integrase-like_cat_sf"/>
</dbReference>
<evidence type="ECO:0000313" key="3">
    <source>
        <dbReference type="EMBL" id="MBC5674954.1"/>
    </source>
</evidence>
<sequence length="199" mass="23547">MPDTPYLKGRHLILPAIFRLMYCCGLRCKEARTLARQNVHLDQGYLDVLQSKGPKSRRVYISQELTEYLAGYDSRISRLFPDRTFFFPNRKGRPYGACWLERNFLRFWYTAFPEKKDSGISIRAYDLRHHFVYANMNRWLREGKDVNAMLPYLMRYMGHSEIKNTLYYFHLVPDIYGGILEMSGHSEGLIPEVDDGREE</sequence>
<gene>
    <name evidence="3" type="ORF">H8S76_22210</name>
    <name evidence="4" type="ORF">H8S76_22940</name>
</gene>
<proteinExistence type="predicted"/>
<dbReference type="EMBL" id="JACOOU010000013">
    <property type="protein sequence ID" value="MBC5674954.1"/>
    <property type="molecule type" value="Genomic_DNA"/>
</dbReference>
<dbReference type="PROSITE" id="PS51898">
    <property type="entry name" value="TYR_RECOMBINASE"/>
    <property type="match status" value="1"/>
</dbReference>
<dbReference type="RefSeq" id="WP_147398952.1">
    <property type="nucleotide sequence ID" value="NZ_JACOOU010000013.1"/>
</dbReference>
<dbReference type="InterPro" id="IPR011010">
    <property type="entry name" value="DNA_brk_join_enz"/>
</dbReference>
<dbReference type="EMBL" id="JACOOU010000013">
    <property type="protein sequence ID" value="MBC5675095.1"/>
    <property type="molecule type" value="Genomic_DNA"/>
</dbReference>
<protein>
    <submittedName>
        <fullName evidence="4">Tyrosine-type recombinase/integrase</fullName>
    </submittedName>
</protein>
<evidence type="ECO:0000256" key="1">
    <source>
        <dbReference type="ARBA" id="ARBA00023172"/>
    </source>
</evidence>
<dbReference type="SUPFAM" id="SSF56349">
    <property type="entry name" value="DNA breaking-rejoining enzymes"/>
    <property type="match status" value="1"/>
</dbReference>
<accession>A0ABR7FIP2</accession>